<dbReference type="InterPro" id="IPR001466">
    <property type="entry name" value="Beta-lactam-related"/>
</dbReference>
<evidence type="ECO:0000313" key="3">
    <source>
        <dbReference type="Proteomes" id="UP001223390"/>
    </source>
</evidence>
<dbReference type="Proteomes" id="UP001223390">
    <property type="component" value="Unassembled WGS sequence"/>
</dbReference>
<gene>
    <name evidence="2" type="ORF">QEZ40_005466</name>
</gene>
<keyword evidence="3" id="KW-1185">Reference proteome</keyword>
<dbReference type="GO" id="GO:0016787">
    <property type="term" value="F:hydrolase activity"/>
    <property type="evidence" value="ECO:0007669"/>
    <property type="project" value="UniProtKB-KW"/>
</dbReference>
<sequence>MTNPANSASRKARWATAIAAGVVLAAIGAGTLPAVASAAERPAAPVTGIVHTREPLDRAALQASLDGLPDVAVNGALARVSGRDGRWSGAAGPTVPSAEANFRIGSVTKVFTSTVTLQLVAEGRLTLDTPVQQVLPGTLPADWAPITVGQLLSHTSGMPHPVAPSAGTTPASAIADALRVAVEEGAPTPAPGVRQQYNGLNHLLLGMAIEKTTGRTYAEEVQRRIARPLGLRHTYVPAADDHSLPAPHTRALWDASGTGTGELVDNSRQSPWAWAEGGMISNAPELDRFFTALMNGRLLPPAQQKLLTEPVPGFEGNRTFSRGGLQHMELSPGTWVWGKTGSYNGYTSGVFINEERSRVLVYSLNPTNRRPQKPEDGLTELDHVFKIARATF</sequence>
<dbReference type="Pfam" id="PF00144">
    <property type="entry name" value="Beta-lactamase"/>
    <property type="match status" value="1"/>
</dbReference>
<evidence type="ECO:0000259" key="1">
    <source>
        <dbReference type="Pfam" id="PF00144"/>
    </source>
</evidence>
<keyword evidence="2" id="KW-0378">Hydrolase</keyword>
<evidence type="ECO:0000313" key="2">
    <source>
        <dbReference type="EMBL" id="MDK9499849.1"/>
    </source>
</evidence>
<protein>
    <submittedName>
        <fullName evidence="2">Serine hydrolase</fullName>
    </submittedName>
</protein>
<dbReference type="SUPFAM" id="SSF56601">
    <property type="entry name" value="beta-lactamase/transpeptidase-like"/>
    <property type="match status" value="1"/>
</dbReference>
<name>A0ABT7H3Z7_9ACTN</name>
<dbReference type="RefSeq" id="WP_285345624.1">
    <property type="nucleotide sequence ID" value="NZ_JASITI010000050.1"/>
</dbReference>
<dbReference type="PANTHER" id="PTHR46825:SF7">
    <property type="entry name" value="D-ALANYL-D-ALANINE CARBOXYPEPTIDASE"/>
    <property type="match status" value="1"/>
</dbReference>
<accession>A0ABT7H3Z7</accession>
<dbReference type="EMBL" id="JASITI010000050">
    <property type="protein sequence ID" value="MDK9499849.1"/>
    <property type="molecule type" value="Genomic_DNA"/>
</dbReference>
<feature type="domain" description="Beta-lactamase-related" evidence="1">
    <location>
        <begin position="91"/>
        <end position="372"/>
    </location>
</feature>
<comment type="caution">
    <text evidence="2">The sequence shown here is derived from an EMBL/GenBank/DDBJ whole genome shotgun (WGS) entry which is preliminary data.</text>
</comment>
<dbReference type="PANTHER" id="PTHR46825">
    <property type="entry name" value="D-ALANYL-D-ALANINE-CARBOXYPEPTIDASE/ENDOPEPTIDASE AMPH"/>
    <property type="match status" value="1"/>
</dbReference>
<reference evidence="2 3" key="1">
    <citation type="submission" date="2023-05" db="EMBL/GenBank/DDBJ databases">
        <title>Sequencing and Assembly of Streptomyces sp. NP73.</title>
        <authorList>
            <person name="Konwar A.N."/>
            <person name="Saikia K."/>
            <person name="Thakur D."/>
        </authorList>
    </citation>
    <scope>NUCLEOTIDE SEQUENCE [LARGE SCALE GENOMIC DNA]</scope>
    <source>
        <strain evidence="2 3">NP73</strain>
    </source>
</reference>
<dbReference type="InterPro" id="IPR050491">
    <property type="entry name" value="AmpC-like"/>
</dbReference>
<dbReference type="Gene3D" id="3.40.710.10">
    <property type="entry name" value="DD-peptidase/beta-lactamase superfamily"/>
    <property type="match status" value="1"/>
</dbReference>
<proteinExistence type="predicted"/>
<organism evidence="2 3">
    <name type="scientific">Streptomyces katrae</name>
    <dbReference type="NCBI Taxonomy" id="68223"/>
    <lineage>
        <taxon>Bacteria</taxon>
        <taxon>Bacillati</taxon>
        <taxon>Actinomycetota</taxon>
        <taxon>Actinomycetes</taxon>
        <taxon>Kitasatosporales</taxon>
        <taxon>Streptomycetaceae</taxon>
        <taxon>Streptomyces</taxon>
    </lineage>
</organism>
<dbReference type="InterPro" id="IPR012338">
    <property type="entry name" value="Beta-lactam/transpept-like"/>
</dbReference>